<gene>
    <name evidence="1" type="ORF">CJ030_MR4G018565</name>
</gene>
<evidence type="ECO:0000313" key="1">
    <source>
        <dbReference type="EMBL" id="KAB1215051.1"/>
    </source>
</evidence>
<protein>
    <submittedName>
        <fullName evidence="1">Uncharacterized protein</fullName>
    </submittedName>
</protein>
<dbReference type="Proteomes" id="UP000516437">
    <property type="component" value="Chromosome 4"/>
</dbReference>
<evidence type="ECO:0000313" key="2">
    <source>
        <dbReference type="Proteomes" id="UP000516437"/>
    </source>
</evidence>
<accession>A0A6A1VQ83</accession>
<comment type="caution">
    <text evidence="1">The sequence shown here is derived from an EMBL/GenBank/DDBJ whole genome shotgun (WGS) entry which is preliminary data.</text>
</comment>
<dbReference type="EMBL" id="RXIC02000022">
    <property type="protein sequence ID" value="KAB1215051.1"/>
    <property type="molecule type" value="Genomic_DNA"/>
</dbReference>
<sequence>MAPLLVAAAWVFDSAKDGEGGESVKRNALSMRMIWLKLGLRLGSSTQHDCMMKASSGRYLPEDQASLCCFSDLHQYTVNNLKEKIIILAFIMHKKLFKDLPQSADR</sequence>
<reference evidence="1 2" key="1">
    <citation type="journal article" date="2019" name="Plant Biotechnol. J.">
        <title>The red bayberry genome and genetic basis of sex determination.</title>
        <authorList>
            <person name="Jia H.M."/>
            <person name="Jia H.J."/>
            <person name="Cai Q.L."/>
            <person name="Wang Y."/>
            <person name="Zhao H.B."/>
            <person name="Yang W.F."/>
            <person name="Wang G.Y."/>
            <person name="Li Y.H."/>
            <person name="Zhan D.L."/>
            <person name="Shen Y.T."/>
            <person name="Niu Q.F."/>
            <person name="Chang L."/>
            <person name="Qiu J."/>
            <person name="Zhao L."/>
            <person name="Xie H.B."/>
            <person name="Fu W.Y."/>
            <person name="Jin J."/>
            <person name="Li X.W."/>
            <person name="Jiao Y."/>
            <person name="Zhou C.C."/>
            <person name="Tu T."/>
            <person name="Chai C.Y."/>
            <person name="Gao J.L."/>
            <person name="Fan L.J."/>
            <person name="van de Weg E."/>
            <person name="Wang J.Y."/>
            <person name="Gao Z.S."/>
        </authorList>
    </citation>
    <scope>NUCLEOTIDE SEQUENCE [LARGE SCALE GENOMIC DNA]</scope>
    <source>
        <tissue evidence="1">Leaves</tissue>
    </source>
</reference>
<dbReference type="AlphaFoldDB" id="A0A6A1VQ83"/>
<keyword evidence="2" id="KW-1185">Reference proteome</keyword>
<proteinExistence type="predicted"/>
<organism evidence="1 2">
    <name type="scientific">Morella rubra</name>
    <name type="common">Chinese bayberry</name>
    <dbReference type="NCBI Taxonomy" id="262757"/>
    <lineage>
        <taxon>Eukaryota</taxon>
        <taxon>Viridiplantae</taxon>
        <taxon>Streptophyta</taxon>
        <taxon>Embryophyta</taxon>
        <taxon>Tracheophyta</taxon>
        <taxon>Spermatophyta</taxon>
        <taxon>Magnoliopsida</taxon>
        <taxon>eudicotyledons</taxon>
        <taxon>Gunneridae</taxon>
        <taxon>Pentapetalae</taxon>
        <taxon>rosids</taxon>
        <taxon>fabids</taxon>
        <taxon>Fagales</taxon>
        <taxon>Myricaceae</taxon>
        <taxon>Morella</taxon>
    </lineage>
</organism>
<name>A0A6A1VQ83_9ROSI</name>